<sequence length="128" mass="15240">MEDFTQKTSKPLIHGWKSWSSHLYIFGLFDPIWNRKQLFLHCSINRWFFWEVLTSHIRGIKRPCCTFGKRQGVLHLAVEIRVGIGYDSLLVSECKRWQMYRRVLLISLLIRKNNAARRYGFNLSPTPN</sequence>
<evidence type="ECO:0000313" key="2">
    <source>
        <dbReference type="Proteomes" id="UP000887013"/>
    </source>
</evidence>
<comment type="caution">
    <text evidence="1">The sequence shown here is derived from an EMBL/GenBank/DDBJ whole genome shotgun (WGS) entry which is preliminary data.</text>
</comment>
<organism evidence="1 2">
    <name type="scientific">Nephila pilipes</name>
    <name type="common">Giant wood spider</name>
    <name type="synonym">Nephila maculata</name>
    <dbReference type="NCBI Taxonomy" id="299642"/>
    <lineage>
        <taxon>Eukaryota</taxon>
        <taxon>Metazoa</taxon>
        <taxon>Ecdysozoa</taxon>
        <taxon>Arthropoda</taxon>
        <taxon>Chelicerata</taxon>
        <taxon>Arachnida</taxon>
        <taxon>Araneae</taxon>
        <taxon>Araneomorphae</taxon>
        <taxon>Entelegynae</taxon>
        <taxon>Araneoidea</taxon>
        <taxon>Nephilidae</taxon>
        <taxon>Nephila</taxon>
    </lineage>
</organism>
<proteinExistence type="predicted"/>
<gene>
    <name evidence="1" type="ORF">NPIL_535961</name>
</gene>
<dbReference type="EMBL" id="BMAW01104991">
    <property type="protein sequence ID" value="GFT17319.1"/>
    <property type="molecule type" value="Genomic_DNA"/>
</dbReference>
<reference evidence="1" key="1">
    <citation type="submission" date="2020-08" db="EMBL/GenBank/DDBJ databases">
        <title>Multicomponent nature underlies the extraordinary mechanical properties of spider dragline silk.</title>
        <authorList>
            <person name="Kono N."/>
            <person name="Nakamura H."/>
            <person name="Mori M."/>
            <person name="Yoshida Y."/>
            <person name="Ohtoshi R."/>
            <person name="Malay A.D."/>
            <person name="Moran D.A.P."/>
            <person name="Tomita M."/>
            <person name="Numata K."/>
            <person name="Arakawa K."/>
        </authorList>
    </citation>
    <scope>NUCLEOTIDE SEQUENCE</scope>
</reference>
<dbReference type="AlphaFoldDB" id="A0A8X6NK07"/>
<accession>A0A8X6NK07</accession>
<keyword evidence="2" id="KW-1185">Reference proteome</keyword>
<dbReference type="Proteomes" id="UP000887013">
    <property type="component" value="Unassembled WGS sequence"/>
</dbReference>
<evidence type="ECO:0000313" key="1">
    <source>
        <dbReference type="EMBL" id="GFT17319.1"/>
    </source>
</evidence>
<name>A0A8X6NK07_NEPPI</name>
<protein>
    <submittedName>
        <fullName evidence="1">Uncharacterized protein</fullName>
    </submittedName>
</protein>